<keyword evidence="2" id="KW-0732">Signal</keyword>
<keyword evidence="3" id="KW-1185">Reference proteome</keyword>
<dbReference type="GeneID" id="113105405"/>
<gene>
    <name evidence="4" type="primary">LOC113105405</name>
</gene>
<organism evidence="3 4">
    <name type="scientific">Carassius auratus</name>
    <name type="common">Goldfish</name>
    <dbReference type="NCBI Taxonomy" id="7957"/>
    <lineage>
        <taxon>Eukaryota</taxon>
        <taxon>Metazoa</taxon>
        <taxon>Chordata</taxon>
        <taxon>Craniata</taxon>
        <taxon>Vertebrata</taxon>
        <taxon>Euteleostomi</taxon>
        <taxon>Actinopterygii</taxon>
        <taxon>Neopterygii</taxon>
        <taxon>Teleostei</taxon>
        <taxon>Ostariophysi</taxon>
        <taxon>Cypriniformes</taxon>
        <taxon>Cyprinidae</taxon>
        <taxon>Cyprininae</taxon>
        <taxon>Carassius</taxon>
    </lineage>
</organism>
<dbReference type="GO" id="GO:0005576">
    <property type="term" value="C:extracellular region"/>
    <property type="evidence" value="ECO:0007669"/>
    <property type="project" value="InterPro"/>
</dbReference>
<evidence type="ECO:0000256" key="1">
    <source>
        <dbReference type="ARBA" id="ARBA00010771"/>
    </source>
</evidence>
<dbReference type="Pfam" id="PF00811">
    <property type="entry name" value="Ependymin"/>
    <property type="match status" value="1"/>
</dbReference>
<comment type="similarity">
    <text evidence="1">Belongs to the ependymin family.</text>
</comment>
<protein>
    <submittedName>
        <fullName evidence="4">Ependymin-like</fullName>
    </submittedName>
</protein>
<reference evidence="4" key="1">
    <citation type="submission" date="2025-08" db="UniProtKB">
        <authorList>
            <consortium name="RefSeq"/>
        </authorList>
    </citation>
    <scope>IDENTIFICATION</scope>
    <source>
        <strain evidence="4">Wakin</strain>
        <tissue evidence="4">Muscle</tissue>
    </source>
</reference>
<dbReference type="PANTHER" id="PTHR10697:SF5">
    <property type="entry name" value="EPENDYMIN-RELATED"/>
    <property type="match status" value="1"/>
</dbReference>
<dbReference type="GO" id="GO:0007160">
    <property type="term" value="P:cell-matrix adhesion"/>
    <property type="evidence" value="ECO:0007669"/>
    <property type="project" value="InterPro"/>
</dbReference>
<dbReference type="AlphaFoldDB" id="A0A6P6PN84"/>
<name>A0A6P6PN84_CARAU</name>
<evidence type="ECO:0000313" key="3">
    <source>
        <dbReference type="Proteomes" id="UP000515129"/>
    </source>
</evidence>
<dbReference type="RefSeq" id="XP_026122239.1">
    <property type="nucleotide sequence ID" value="XM_026266454.1"/>
</dbReference>
<dbReference type="GO" id="GO:0005764">
    <property type="term" value="C:lysosome"/>
    <property type="evidence" value="ECO:0007669"/>
    <property type="project" value="TreeGrafter"/>
</dbReference>
<feature type="chain" id="PRO_5028440065" evidence="2">
    <location>
        <begin position="20"/>
        <end position="211"/>
    </location>
</feature>
<evidence type="ECO:0000313" key="4">
    <source>
        <dbReference type="RefSeq" id="XP_026122239.1"/>
    </source>
</evidence>
<feature type="signal peptide" evidence="2">
    <location>
        <begin position="1"/>
        <end position="19"/>
    </location>
</feature>
<dbReference type="SMART" id="SM00026">
    <property type="entry name" value="EPEND"/>
    <property type="match status" value="1"/>
</dbReference>
<sequence>MKTLLALCSVLLLTGRCSAQTPQKCQTPRLLSGSISLSTQDDQVWAVAKYIYDALGQRIRLWETGHVQNKSLYVDLLFLFKKGVVYTIDDRNQTCQKNPLSDQFHPFHIPHNASLQSQVILGGSSSRKEGLLVNTWKGDVPEIGGKYLATVTGFGCFPVSMLYYSARTGWIATTYFNAVKGIGDPEQLNPPPFCPAAETEDQKLDFFSAFF</sequence>
<accession>A0A6P6PN84</accession>
<dbReference type="PRINTS" id="PR00317">
    <property type="entry name" value="EPENDYMIN"/>
</dbReference>
<dbReference type="InterPro" id="IPR001299">
    <property type="entry name" value="Ependymin"/>
</dbReference>
<dbReference type="Proteomes" id="UP000515129">
    <property type="component" value="Chromosome 7"/>
</dbReference>
<dbReference type="GO" id="GO:0005509">
    <property type="term" value="F:calcium ion binding"/>
    <property type="evidence" value="ECO:0007669"/>
    <property type="project" value="InterPro"/>
</dbReference>
<dbReference type="OrthoDB" id="9942506at2759"/>
<evidence type="ECO:0000256" key="2">
    <source>
        <dbReference type="SAM" id="SignalP"/>
    </source>
</evidence>
<dbReference type="PANTHER" id="PTHR10697">
    <property type="entry name" value="MAMMALIAN EPENDYMIN-RELATED PROTEIN 1"/>
    <property type="match status" value="1"/>
</dbReference>
<proteinExistence type="inferred from homology"/>
<dbReference type="KEGG" id="caua:113105405"/>